<evidence type="ECO:0000313" key="5">
    <source>
        <dbReference type="Proteomes" id="UP000182204"/>
    </source>
</evidence>
<gene>
    <name evidence="4" type="ORF">NPD5_1766</name>
</gene>
<evidence type="ECO:0000256" key="2">
    <source>
        <dbReference type="ARBA" id="ARBA00023004"/>
    </source>
</evidence>
<organism evidence="4 5">
    <name type="scientific">Clostridium sporogenes</name>
    <dbReference type="NCBI Taxonomy" id="1509"/>
    <lineage>
        <taxon>Bacteria</taxon>
        <taxon>Bacillati</taxon>
        <taxon>Bacillota</taxon>
        <taxon>Clostridia</taxon>
        <taxon>Eubacteriales</taxon>
        <taxon>Clostridiaceae</taxon>
        <taxon>Clostridium</taxon>
    </lineage>
</organism>
<evidence type="ECO:0000313" key="4">
    <source>
        <dbReference type="EMBL" id="APH16108.1"/>
    </source>
</evidence>
<dbReference type="AlphaFoldDB" id="A0A1L3NJ30"/>
<keyword evidence="3" id="KW-0411">Iron-sulfur</keyword>
<dbReference type="PANTHER" id="PTHR43432:SF5">
    <property type="entry name" value="ELP3_MIAA_NIFB-LIKE RADICAL SAM CORE DOMAIN-CONTAINING PROTEIN"/>
    <property type="match status" value="1"/>
</dbReference>
<proteinExistence type="predicted"/>
<dbReference type="InterPro" id="IPR040086">
    <property type="entry name" value="MJ0683-like"/>
</dbReference>
<dbReference type="InterPro" id="IPR058240">
    <property type="entry name" value="rSAM_sf"/>
</dbReference>
<evidence type="ECO:0000256" key="3">
    <source>
        <dbReference type="ARBA" id="ARBA00023014"/>
    </source>
</evidence>
<accession>A0A1L3NJ30</accession>
<dbReference type="STRING" id="413999.CBO0328"/>
<dbReference type="Proteomes" id="UP000182204">
    <property type="component" value="Chromosome"/>
</dbReference>
<protein>
    <submittedName>
        <fullName evidence="4">Putative radical SAM domain protein</fullName>
    </submittedName>
</protein>
<dbReference type="PANTHER" id="PTHR43432">
    <property type="entry name" value="SLR0285 PROTEIN"/>
    <property type="match status" value="1"/>
</dbReference>
<dbReference type="Gene3D" id="3.80.30.30">
    <property type="match status" value="1"/>
</dbReference>
<reference evidence="4 5" key="1">
    <citation type="submission" date="2015-11" db="EMBL/GenBank/DDBJ databases">
        <authorList>
            <person name="Hill K.K."/>
            <person name="Shirey T.B."/>
            <person name="Raphael B."/>
            <person name="Daligault H.E."/>
            <person name="Davenport K.W."/>
            <person name="Bruce D.C."/>
            <person name="Foley B.T."/>
            <person name="Johnson S.L."/>
        </authorList>
    </citation>
    <scope>NUCLEOTIDE SEQUENCE [LARGE SCALE GENOMIC DNA]</scope>
    <source>
        <strain evidence="4 5">CDC_1632</strain>
    </source>
</reference>
<evidence type="ECO:0000256" key="1">
    <source>
        <dbReference type="ARBA" id="ARBA00022723"/>
    </source>
</evidence>
<dbReference type="GO" id="GO:0046872">
    <property type="term" value="F:metal ion binding"/>
    <property type="evidence" value="ECO:0007669"/>
    <property type="project" value="UniProtKB-KW"/>
</dbReference>
<keyword evidence="2" id="KW-0408">Iron</keyword>
<dbReference type="SUPFAM" id="SSF102114">
    <property type="entry name" value="Radical SAM enzymes"/>
    <property type="match status" value="1"/>
</dbReference>
<keyword evidence="1" id="KW-0479">Metal-binding</keyword>
<dbReference type="EMBL" id="CP013243">
    <property type="protein sequence ID" value="APH16108.1"/>
    <property type="molecule type" value="Genomic_DNA"/>
</dbReference>
<name>A0A1L3NJ30_CLOSG</name>
<sequence>MSDPYNPFEKELMLTRSALEEINTFNLGVAIATKSNLIVRDTDILKKIKAHSPALIKITITTYDDELCKKIEPNVCVTSKRFQTIKELSYNGIFTGILLMPILPFINDNEENIIKIVRTAHECGAKFIFAYGMGLTLRGNQREYFYKNLIKKVSKRKYGSKIQRYLWK</sequence>
<dbReference type="GO" id="GO:0051536">
    <property type="term" value="F:iron-sulfur cluster binding"/>
    <property type="evidence" value="ECO:0007669"/>
    <property type="project" value="UniProtKB-KW"/>
</dbReference>